<proteinExistence type="predicted"/>
<evidence type="ECO:0000256" key="1">
    <source>
        <dbReference type="SAM" id="SignalP"/>
    </source>
</evidence>
<feature type="signal peptide" evidence="1">
    <location>
        <begin position="1"/>
        <end position="18"/>
    </location>
</feature>
<keyword evidence="1" id="KW-0732">Signal</keyword>
<reference evidence="2" key="2">
    <citation type="submission" date="2021-08" db="EMBL/GenBank/DDBJ databases">
        <authorList>
            <person name="Tani A."/>
            <person name="Ola A."/>
            <person name="Ogura Y."/>
            <person name="Katsura K."/>
            <person name="Hayashi T."/>
        </authorList>
    </citation>
    <scope>NUCLEOTIDE SEQUENCE</scope>
    <source>
        <strain evidence="2">DSM 14458</strain>
    </source>
</reference>
<evidence type="ECO:0008006" key="4">
    <source>
        <dbReference type="Google" id="ProtNLM"/>
    </source>
</evidence>
<accession>A0ABQ4UQK0</accession>
<feature type="chain" id="PRO_5046141611" description="Secreted protein" evidence="1">
    <location>
        <begin position="19"/>
        <end position="125"/>
    </location>
</feature>
<evidence type="ECO:0000313" key="2">
    <source>
        <dbReference type="EMBL" id="GJE74546.1"/>
    </source>
</evidence>
<evidence type="ECO:0000313" key="3">
    <source>
        <dbReference type="Proteomes" id="UP001055093"/>
    </source>
</evidence>
<name>A0ABQ4UQK0_9HYPH</name>
<keyword evidence="3" id="KW-1185">Reference proteome</keyword>
<sequence>MLRFLPVLALLAATGAAAQGAAEKAAKAGGEPVIGCTSLSNLRSLLRDTKGDTVAALATIRDPKSDLGCSTVERAAVTEIADHAALGGRAYDCLALKGTAVCHWVVAGTVAPPEPKAAPPAKSKK</sequence>
<dbReference type="EMBL" id="BPRE01000003">
    <property type="protein sequence ID" value="GJE74546.1"/>
    <property type="molecule type" value="Genomic_DNA"/>
</dbReference>
<dbReference type="RefSeq" id="WP_238307726.1">
    <property type="nucleotide sequence ID" value="NZ_BPRE01000003.1"/>
</dbReference>
<reference evidence="2" key="1">
    <citation type="journal article" date="2021" name="Front. Microbiol.">
        <title>Comprehensive Comparative Genomics and Phenotyping of Methylobacterium Species.</title>
        <authorList>
            <person name="Alessa O."/>
            <person name="Ogura Y."/>
            <person name="Fujitani Y."/>
            <person name="Takami H."/>
            <person name="Hayashi T."/>
            <person name="Sahin N."/>
            <person name="Tani A."/>
        </authorList>
    </citation>
    <scope>NUCLEOTIDE SEQUENCE</scope>
    <source>
        <strain evidence="2">DSM 14458</strain>
    </source>
</reference>
<protein>
    <recommendedName>
        <fullName evidence="4">Secreted protein</fullName>
    </recommendedName>
</protein>
<gene>
    <name evidence="2" type="ORF">BGCPKDLD_1117</name>
</gene>
<dbReference type="Proteomes" id="UP001055093">
    <property type="component" value="Unassembled WGS sequence"/>
</dbReference>
<organism evidence="2 3">
    <name type="scientific">Methylorubrum suomiense</name>
    <dbReference type="NCBI Taxonomy" id="144191"/>
    <lineage>
        <taxon>Bacteria</taxon>
        <taxon>Pseudomonadati</taxon>
        <taxon>Pseudomonadota</taxon>
        <taxon>Alphaproteobacteria</taxon>
        <taxon>Hyphomicrobiales</taxon>
        <taxon>Methylobacteriaceae</taxon>
        <taxon>Methylorubrum</taxon>
    </lineage>
</organism>
<comment type="caution">
    <text evidence="2">The sequence shown here is derived from an EMBL/GenBank/DDBJ whole genome shotgun (WGS) entry which is preliminary data.</text>
</comment>